<dbReference type="InterPro" id="IPR005502">
    <property type="entry name" value="Ribosyl_crysJ1"/>
</dbReference>
<organism evidence="1 2">
    <name type="scientific">Agrococcus citreus</name>
    <dbReference type="NCBI Taxonomy" id="84643"/>
    <lineage>
        <taxon>Bacteria</taxon>
        <taxon>Bacillati</taxon>
        <taxon>Actinomycetota</taxon>
        <taxon>Actinomycetes</taxon>
        <taxon>Micrococcales</taxon>
        <taxon>Microbacteriaceae</taxon>
        <taxon>Agrococcus</taxon>
    </lineage>
</organism>
<dbReference type="Proteomes" id="UP001501266">
    <property type="component" value="Unassembled WGS sequence"/>
</dbReference>
<comment type="caution">
    <text evidence="1">The sequence shown here is derived from an EMBL/GenBank/DDBJ whole genome shotgun (WGS) entry which is preliminary data.</text>
</comment>
<dbReference type="Pfam" id="PF03747">
    <property type="entry name" value="ADP_ribosyl_GH"/>
    <property type="match status" value="1"/>
</dbReference>
<accession>A0ABP4JDV8</accession>
<protein>
    <submittedName>
        <fullName evidence="1">ADP-ribosylglycohydrolase family protein</fullName>
    </submittedName>
</protein>
<dbReference type="SUPFAM" id="SSF101478">
    <property type="entry name" value="ADP-ribosylglycohydrolase"/>
    <property type="match status" value="1"/>
</dbReference>
<evidence type="ECO:0000313" key="2">
    <source>
        <dbReference type="Proteomes" id="UP001501266"/>
    </source>
</evidence>
<reference evidence="2" key="1">
    <citation type="journal article" date="2019" name="Int. J. Syst. Evol. Microbiol.">
        <title>The Global Catalogue of Microorganisms (GCM) 10K type strain sequencing project: providing services to taxonomists for standard genome sequencing and annotation.</title>
        <authorList>
            <consortium name="The Broad Institute Genomics Platform"/>
            <consortium name="The Broad Institute Genome Sequencing Center for Infectious Disease"/>
            <person name="Wu L."/>
            <person name="Ma J."/>
        </authorList>
    </citation>
    <scope>NUCLEOTIDE SEQUENCE [LARGE SCALE GENOMIC DNA]</scope>
    <source>
        <strain evidence="2">JCM 12398</strain>
    </source>
</reference>
<name>A0ABP4JDV8_9MICO</name>
<keyword evidence="2" id="KW-1185">Reference proteome</keyword>
<evidence type="ECO:0000313" key="1">
    <source>
        <dbReference type="EMBL" id="GAA1419509.1"/>
    </source>
</evidence>
<dbReference type="Gene3D" id="1.10.4080.10">
    <property type="entry name" value="ADP-ribosylation/Crystallin J1"/>
    <property type="match status" value="1"/>
</dbReference>
<dbReference type="InterPro" id="IPR036705">
    <property type="entry name" value="Ribosyl_crysJ1_sf"/>
</dbReference>
<gene>
    <name evidence="1" type="ORF">GCM10009640_07350</name>
</gene>
<dbReference type="EMBL" id="BAAAKK010000001">
    <property type="protein sequence ID" value="GAA1419509.1"/>
    <property type="molecule type" value="Genomic_DNA"/>
</dbReference>
<proteinExistence type="predicted"/>
<sequence>MLRLSWTQPEDLAAHALVAARLDGLDVSALEDELVAAGGSLAAPVSGATPERAEGSLRDVAARVTDAATAMPRPAELLEREPDTWAAMALAPPRTAVADGLDDRLRGAWLGRAIGCLVGKPVEKIPREGIRAIAESTGRWPVRGYFTEAGLDPEVGARWPWNRRSRPTSLDGVIDGMPEDDDLNFAILALVAQERAGDASGVTTEQVAQLWLDQLPAGRVFTAERIAYRNLLAGDEPEDAAERGNPFVDWIGALIRADAYGWASPGDPGAAASLAVADARLSHRRAGVHGAAFMAGAAAVAVAGAGVEAAIDAGLASVPSGSRLADAVRLGQSLAASELDDEACLDELHRAFGHLHWVHVLGNTALLALAALRGRDDFARGVGLAVAGGWDTDSVGASVGGLLGAAGTAAIPAELAEPIRGVYRTTLAGFDGVRFDDLAARTLALALAEARS</sequence>